<feature type="compositionally biased region" description="Basic and acidic residues" evidence="6">
    <location>
        <begin position="300"/>
        <end position="316"/>
    </location>
</feature>
<dbReference type="Gene3D" id="3.10.110.10">
    <property type="entry name" value="Ubiquitin Conjugating Enzyme"/>
    <property type="match status" value="1"/>
</dbReference>
<feature type="compositionally biased region" description="Low complexity" evidence="6">
    <location>
        <begin position="327"/>
        <end position="339"/>
    </location>
</feature>
<dbReference type="STRING" id="1569628.A0A316V045"/>
<dbReference type="Proteomes" id="UP000245884">
    <property type="component" value="Unassembled WGS sequence"/>
</dbReference>
<feature type="region of interest" description="Disordered" evidence="6">
    <location>
        <begin position="245"/>
        <end position="266"/>
    </location>
</feature>
<dbReference type="GO" id="GO:0005634">
    <property type="term" value="C:nucleus"/>
    <property type="evidence" value="ECO:0007669"/>
    <property type="project" value="TreeGrafter"/>
</dbReference>
<evidence type="ECO:0000256" key="2">
    <source>
        <dbReference type="ARBA" id="ARBA00022723"/>
    </source>
</evidence>
<dbReference type="EMBL" id="KZ819662">
    <property type="protein sequence ID" value="PWN30919.1"/>
    <property type="molecule type" value="Genomic_DNA"/>
</dbReference>
<keyword evidence="3" id="KW-0863">Zinc-finger</keyword>
<dbReference type="GO" id="GO:0004869">
    <property type="term" value="F:cysteine-type endopeptidase inhibitor activity"/>
    <property type="evidence" value="ECO:0007669"/>
    <property type="project" value="TreeGrafter"/>
</dbReference>
<dbReference type="GO" id="GO:0008270">
    <property type="term" value="F:zinc ion binding"/>
    <property type="evidence" value="ECO:0007669"/>
    <property type="project" value="UniProtKB-KW"/>
</dbReference>
<keyword evidence="4" id="KW-0833">Ubl conjugation pathway</keyword>
<dbReference type="SMART" id="SM00212">
    <property type="entry name" value="UBCc"/>
    <property type="match status" value="1"/>
</dbReference>
<evidence type="ECO:0000256" key="6">
    <source>
        <dbReference type="SAM" id="MobiDB-lite"/>
    </source>
</evidence>
<proteinExistence type="predicted"/>
<keyword evidence="1" id="KW-0808">Transferase</keyword>
<dbReference type="PANTHER" id="PTHR46116:SF39">
    <property type="entry name" value="BACULOVIRAL IAP REPEAT-CONTAINING PROTEIN 6"/>
    <property type="match status" value="1"/>
</dbReference>
<keyword evidence="5" id="KW-0862">Zinc</keyword>
<feature type="region of interest" description="Disordered" evidence="6">
    <location>
        <begin position="538"/>
        <end position="568"/>
    </location>
</feature>
<dbReference type="InterPro" id="IPR000608">
    <property type="entry name" value="UBC"/>
</dbReference>
<dbReference type="CDD" id="cd20335">
    <property type="entry name" value="BRcat_RBR"/>
    <property type="match status" value="1"/>
</dbReference>
<feature type="domain" description="UBC core" evidence="7">
    <location>
        <begin position="689"/>
        <end position="850"/>
    </location>
</feature>
<evidence type="ECO:0000259" key="7">
    <source>
        <dbReference type="PROSITE" id="PS50127"/>
    </source>
</evidence>
<evidence type="ECO:0000256" key="3">
    <source>
        <dbReference type="ARBA" id="ARBA00022771"/>
    </source>
</evidence>
<dbReference type="OrthoDB" id="47801at2759"/>
<dbReference type="PANTHER" id="PTHR46116">
    <property type="entry name" value="(E3-INDEPENDENT) E2 UBIQUITIN-CONJUGATING ENZYME"/>
    <property type="match status" value="1"/>
</dbReference>
<feature type="region of interest" description="Disordered" evidence="6">
    <location>
        <begin position="45"/>
        <end position="106"/>
    </location>
</feature>
<evidence type="ECO:0000313" key="8">
    <source>
        <dbReference type="EMBL" id="PWN30919.1"/>
    </source>
</evidence>
<dbReference type="Pfam" id="PF00179">
    <property type="entry name" value="UQ_con"/>
    <property type="match status" value="1"/>
</dbReference>
<feature type="compositionally biased region" description="Acidic residues" evidence="6">
    <location>
        <begin position="59"/>
        <end position="68"/>
    </location>
</feature>
<gene>
    <name evidence="8" type="ORF">BDZ90DRAFT_27965</name>
</gene>
<dbReference type="SUPFAM" id="SSF54495">
    <property type="entry name" value="UBC-like"/>
    <property type="match status" value="1"/>
</dbReference>
<organism evidence="8 9">
    <name type="scientific">Jaminaea rosea</name>
    <dbReference type="NCBI Taxonomy" id="1569628"/>
    <lineage>
        <taxon>Eukaryota</taxon>
        <taxon>Fungi</taxon>
        <taxon>Dikarya</taxon>
        <taxon>Basidiomycota</taxon>
        <taxon>Ustilaginomycotina</taxon>
        <taxon>Exobasidiomycetes</taxon>
        <taxon>Microstromatales</taxon>
        <taxon>Microstromatales incertae sedis</taxon>
        <taxon>Jaminaea</taxon>
    </lineage>
</organism>
<dbReference type="AlphaFoldDB" id="A0A316V045"/>
<dbReference type="GO" id="GO:0016740">
    <property type="term" value="F:transferase activity"/>
    <property type="evidence" value="ECO:0007669"/>
    <property type="project" value="UniProtKB-KW"/>
</dbReference>
<feature type="compositionally biased region" description="Polar residues" evidence="6">
    <location>
        <begin position="252"/>
        <end position="261"/>
    </location>
</feature>
<feature type="region of interest" description="Disordered" evidence="6">
    <location>
        <begin position="300"/>
        <end position="339"/>
    </location>
</feature>
<evidence type="ECO:0000256" key="5">
    <source>
        <dbReference type="ARBA" id="ARBA00022833"/>
    </source>
</evidence>
<keyword evidence="9" id="KW-1185">Reference proteome</keyword>
<evidence type="ECO:0000256" key="4">
    <source>
        <dbReference type="ARBA" id="ARBA00022786"/>
    </source>
</evidence>
<reference evidence="8 9" key="1">
    <citation type="journal article" date="2018" name="Mol. Biol. Evol.">
        <title>Broad Genomic Sampling Reveals a Smut Pathogenic Ancestry of the Fungal Clade Ustilaginomycotina.</title>
        <authorList>
            <person name="Kijpornyongpan T."/>
            <person name="Mondo S.J."/>
            <person name="Barry K."/>
            <person name="Sandor L."/>
            <person name="Lee J."/>
            <person name="Lipzen A."/>
            <person name="Pangilinan J."/>
            <person name="LaButti K."/>
            <person name="Hainaut M."/>
            <person name="Henrissat B."/>
            <person name="Grigoriev I.V."/>
            <person name="Spatafora J.W."/>
            <person name="Aime M.C."/>
        </authorList>
    </citation>
    <scope>NUCLEOTIDE SEQUENCE [LARGE SCALE GENOMIC DNA]</scope>
    <source>
        <strain evidence="8 9">MCA 5214</strain>
    </source>
</reference>
<evidence type="ECO:0000256" key="1">
    <source>
        <dbReference type="ARBA" id="ARBA00022679"/>
    </source>
</evidence>
<evidence type="ECO:0000313" key="9">
    <source>
        <dbReference type="Proteomes" id="UP000245884"/>
    </source>
</evidence>
<sequence length="891" mass="98250">MAADEDIAKLMAKGASIETAVAALEATGSYHDAAEAIAAGIFGPVAVPPRTSKRNCRDDDNEDEDDHESEGGSVGGVSDAIIISDDEDGDNGGDRATGMADQDPYSSINMKKNRKEKVIESIMPAKTLTIQAKETPEQKRLTPIECQELTANDWQRGVGHGSEQNFLFDVYKHLVYDDVTCPKPSCRKAYPRSGKEFLILFPTLASFLDHVQRNLPKQCTKCRTTFCLACGGDWSEHVKAAKEAATKTQTTSRSHQASATNGDCADKASATPNASWTLLHCPLSSSMVLGVGLAHVERLLNPDEPTSKESREDGDARKRRKVGDGHSTSATPSSATTAVTGAASAANPFGYYDDYYSPPQPGSKAAAAGTGYGGGGRGGAEDDYSWQNAAQQQQLQRDESIRTCLLQLRAYLPDERREWVHFDGKDFLTGPVCLDHLPDLSNLAHLRRRFLPIASTLLSTRSIMDVTERLPLFEELMTWMRMLSRHIATAPLVAQPIMRLQRTEIHGKEQHNIYEGSPGPRELAQAVYDQAQVLVKNITKSDPPEPNNPSSNTRGATSPVKKTSAVDERTEEARRTLALCCSIIADVDAIDRSLIEIKGKGFLARFLSEIRGGAVELRDDDWDEDANKVERQLSEDEMKDKYQTWARRLIYQEADMISKVTGTSGSKSTTWAHTYAQEIELTRDLADSKRNLIIAKELAGLGPSLPADWHCAIFVRVAEARLDVLRACLSGPPSSPYANGLFNFDVFLPREYNQQPPKVTILTTDGGAVRFGPNLYAQGKVCLSLLGTWPGPGWSPGRSTLLQVLLSLSSLVMAEEEPAVNEPGWENWRGTDRSMHYTKNLRRQTVRHAMLRTLQNPPEPWEEVVKGHFRQKRGVIVKQLDDWLKEDDGYP</sequence>
<dbReference type="GeneID" id="37031019"/>
<dbReference type="RefSeq" id="XP_025365531.1">
    <property type="nucleotide sequence ID" value="XM_025509196.1"/>
</dbReference>
<protein>
    <recommendedName>
        <fullName evidence="7">UBC core domain-containing protein</fullName>
    </recommendedName>
</protein>
<dbReference type="PROSITE" id="PS50127">
    <property type="entry name" value="UBC_2"/>
    <property type="match status" value="1"/>
</dbReference>
<dbReference type="Pfam" id="PF01485">
    <property type="entry name" value="IBR"/>
    <property type="match status" value="1"/>
</dbReference>
<dbReference type="InterPro" id="IPR002867">
    <property type="entry name" value="IBR_dom"/>
</dbReference>
<dbReference type="GO" id="GO:0043066">
    <property type="term" value="P:negative regulation of apoptotic process"/>
    <property type="evidence" value="ECO:0007669"/>
    <property type="project" value="TreeGrafter"/>
</dbReference>
<name>A0A316V045_9BASI</name>
<dbReference type="InterPro" id="IPR016135">
    <property type="entry name" value="UBQ-conjugating_enzyme/RWD"/>
</dbReference>
<accession>A0A316V045</accession>
<keyword evidence="2" id="KW-0479">Metal-binding</keyword>